<dbReference type="OrthoDB" id="2437193at2"/>
<dbReference type="PANTHER" id="PTHR34473">
    <property type="entry name" value="UPF0699 TRANSMEMBRANE PROTEIN YDBS"/>
    <property type="match status" value="1"/>
</dbReference>
<dbReference type="AlphaFoldDB" id="A0A498D544"/>
<feature type="domain" description="YdbS-like PH" evidence="2">
    <location>
        <begin position="75"/>
        <end position="150"/>
    </location>
</feature>
<proteinExistence type="predicted"/>
<feature type="transmembrane region" description="Helical" evidence="1">
    <location>
        <begin position="24"/>
        <end position="43"/>
    </location>
</feature>
<dbReference type="Pfam" id="PF03703">
    <property type="entry name" value="bPH_2"/>
    <property type="match status" value="1"/>
</dbReference>
<keyword evidence="1" id="KW-1133">Transmembrane helix</keyword>
<dbReference type="Proteomes" id="UP000270219">
    <property type="component" value="Unassembled WGS sequence"/>
</dbReference>
<evidence type="ECO:0000256" key="1">
    <source>
        <dbReference type="SAM" id="Phobius"/>
    </source>
</evidence>
<dbReference type="InterPro" id="IPR005182">
    <property type="entry name" value="YdbS-like_PH"/>
</dbReference>
<keyword evidence="1" id="KW-0812">Transmembrane</keyword>
<protein>
    <recommendedName>
        <fullName evidence="2">YdbS-like PH domain-containing protein</fullName>
    </recommendedName>
</protein>
<sequence>MSDRVLEHRLSPAFPKVRMISESITNMVGFVVLGILFWLDFYFAWPTWAFWILIGLVLFNIVGTIYSLIEPFYFYQSWSYQFNEEYLQLCYGILRKEWVIVPMTKIQSVTTTQGPIMKTYHMRSIKVETMGSSHTIPALEEEVALSLRQTLAKYAKLKEVDEA</sequence>
<evidence type="ECO:0000313" key="4">
    <source>
        <dbReference type="Proteomes" id="UP000270219"/>
    </source>
</evidence>
<evidence type="ECO:0000259" key="2">
    <source>
        <dbReference type="Pfam" id="PF03703"/>
    </source>
</evidence>
<keyword evidence="1" id="KW-0472">Membrane</keyword>
<evidence type="ECO:0000313" key="3">
    <source>
        <dbReference type="EMBL" id="RLL43733.1"/>
    </source>
</evidence>
<comment type="caution">
    <text evidence="3">The sequence shown here is derived from an EMBL/GenBank/DDBJ whole genome shotgun (WGS) entry which is preliminary data.</text>
</comment>
<gene>
    <name evidence="3" type="ORF">D8M04_12480</name>
</gene>
<keyword evidence="4" id="KW-1185">Reference proteome</keyword>
<reference evidence="3 4" key="1">
    <citation type="submission" date="2018-10" db="EMBL/GenBank/DDBJ databases">
        <title>Oceanobacillus sp. YLB-02 draft genome.</title>
        <authorList>
            <person name="Yu L."/>
        </authorList>
    </citation>
    <scope>NUCLEOTIDE SEQUENCE [LARGE SCALE GENOMIC DNA]</scope>
    <source>
        <strain evidence="3 4">YLB-02</strain>
    </source>
</reference>
<accession>A0A498D544</accession>
<feature type="transmembrane region" description="Helical" evidence="1">
    <location>
        <begin position="49"/>
        <end position="69"/>
    </location>
</feature>
<organism evidence="3 4">
    <name type="scientific">Oceanobacillus piezotolerans</name>
    <dbReference type="NCBI Taxonomy" id="2448030"/>
    <lineage>
        <taxon>Bacteria</taxon>
        <taxon>Bacillati</taxon>
        <taxon>Bacillota</taxon>
        <taxon>Bacilli</taxon>
        <taxon>Bacillales</taxon>
        <taxon>Bacillaceae</taxon>
        <taxon>Oceanobacillus</taxon>
    </lineage>
</organism>
<name>A0A498D544_9BACI</name>
<dbReference type="RefSeq" id="WP_121523472.1">
    <property type="nucleotide sequence ID" value="NZ_RCHR01000004.1"/>
</dbReference>
<dbReference type="EMBL" id="RCHR01000004">
    <property type="protein sequence ID" value="RLL43733.1"/>
    <property type="molecule type" value="Genomic_DNA"/>
</dbReference>
<dbReference type="PANTHER" id="PTHR34473:SF2">
    <property type="entry name" value="UPF0699 TRANSMEMBRANE PROTEIN YDBT"/>
    <property type="match status" value="1"/>
</dbReference>